<dbReference type="PANTHER" id="PTHR37423:SF2">
    <property type="entry name" value="MEMBRANE-BOUND LYTIC MUREIN TRANSGLYCOSYLASE C"/>
    <property type="match status" value="1"/>
</dbReference>
<comment type="similarity">
    <text evidence="1">Belongs to the transglycosylase Slt family.</text>
</comment>
<gene>
    <name evidence="5" type="ORF">Thini_0679</name>
</gene>
<name>A0A656HCY8_THINJ</name>
<evidence type="ECO:0000313" key="5">
    <source>
        <dbReference type="EMBL" id="EIJ33316.1"/>
    </source>
</evidence>
<keyword evidence="2" id="KW-0175">Coiled coil</keyword>
<protein>
    <submittedName>
        <fullName evidence="5">Lytic transglycosylase catalytic</fullName>
    </submittedName>
</protein>
<dbReference type="Proteomes" id="UP000005317">
    <property type="component" value="Unassembled WGS sequence"/>
</dbReference>
<keyword evidence="6" id="KW-1185">Reference proteome</keyword>
<dbReference type="Pfam" id="PF01464">
    <property type="entry name" value="SLT"/>
    <property type="match status" value="1"/>
</dbReference>
<feature type="domain" description="Transglycosylase SLT" evidence="3">
    <location>
        <begin position="565"/>
        <end position="682"/>
    </location>
</feature>
<evidence type="ECO:0000256" key="1">
    <source>
        <dbReference type="ARBA" id="ARBA00007734"/>
    </source>
</evidence>
<dbReference type="OrthoDB" id="92254at2"/>
<reference evidence="6" key="1">
    <citation type="journal article" date="2011" name="Stand. Genomic Sci.">
        <title>Genome sequence of the filamentous, gliding Thiothrix nivea neotype strain (JP2(T)).</title>
        <authorList>
            <person name="Lapidus A."/>
            <person name="Nolan M."/>
            <person name="Lucas S."/>
            <person name="Glavina Del Rio T."/>
            <person name="Tice H."/>
            <person name="Cheng J.F."/>
            <person name="Tapia R."/>
            <person name="Han C."/>
            <person name="Goodwin L."/>
            <person name="Pitluck S."/>
            <person name="Liolios K."/>
            <person name="Pagani I."/>
            <person name="Ivanova N."/>
            <person name="Huntemann M."/>
            <person name="Mavromatis K."/>
            <person name="Mikhailova N."/>
            <person name="Pati A."/>
            <person name="Chen A."/>
            <person name="Palaniappan K."/>
            <person name="Land M."/>
            <person name="Brambilla E.M."/>
            <person name="Rohde M."/>
            <person name="Abt B."/>
            <person name="Verbarg S."/>
            <person name="Goker M."/>
            <person name="Bristow J."/>
            <person name="Eisen J.A."/>
            <person name="Markowitz V."/>
            <person name="Hugenholtz P."/>
            <person name="Kyrpides N.C."/>
            <person name="Klenk H.P."/>
            <person name="Woyke T."/>
        </authorList>
    </citation>
    <scope>NUCLEOTIDE SEQUENCE [LARGE SCALE GENOMIC DNA]</scope>
    <source>
        <strain evidence="6">ATCC 35100 / DSM 5205 / JP2</strain>
    </source>
</reference>
<dbReference type="CDD" id="cd13401">
    <property type="entry name" value="Slt70-like"/>
    <property type="match status" value="1"/>
</dbReference>
<dbReference type="Gene3D" id="1.10.530.10">
    <property type="match status" value="1"/>
</dbReference>
<dbReference type="SUPFAM" id="SSF53955">
    <property type="entry name" value="Lysozyme-like"/>
    <property type="match status" value="1"/>
</dbReference>
<sequence length="1053" mass="109543">MSMTLKAVLTADASGFKGEVKEAARATGELGGKGEEAGRKLSRGAQEGAAAFGLLKGAIAGALGVLSVDAMASGVLAITRANDAINQQVAYLGMSRDAVQVWGQAGKRAGVEIADVFKDMQEKIGEFASTGGGEAADVFKRLKLDVNDLVSLSPDQQLLKIAEAMSKVKDMSRGEKSFLLESLGNDATKLLPLLDNNAAKLRELSSITFQSGAILDESQNAVLSEASDNINQIQLALQGVGNVAGTAGAELLNAVSGDVVSGIISLKDLLYTVQNDVLMMGDAWSVALASADTDAQAFNADAKALFGALLEWMRIGWTYFPVWAGAAYTAVHEYGVSFGHRFNALNYELGAVWQHLFAEMADIAGSVFGLIGDAAGSTAAAIVGSIASSLETASSALSYIPGLDTLSGDLGAAAEGLRSMETAAASVGDGIRASMAGAAAGYREAAKAQEDGARTATAAANAASVNAQYALDNAAAYQQNAEQQRVLNLEMGRAERQFAALGSAVDAQGAAAQRLYVNQEAVNKTLQGSQSASKSAAEAAKGHADAMKKLDAPWLSGSVAFKAEIEAAAKRFDVDANLVKAVIQQETGFLKSAQSQLKAVSPVGAQGIMQLMPPTAEEVAKEIGLTNYNLFNAADNITLGAAYLSQQMEKYNGDVAKVAAAYNAGPGAVDKYAGIPPYKETQTYVKNVMGYYKDLTKGVDQSGESQVKAILKTEEAQRAASEKLIAERKRQAERIAQEQQKLRESLDTDLAKASTTKLGGFAIDLQGKGFNGDDLQAQVAKKATIELEGLRRATAANRAEAVLSADAYRVWQLVNEEGFAPSVAQAQVALEGQAKTLQDLRGVADKAFQGIGDALLATAMTGKADWKGLMDSIISETMRLAVIQPFVKSLSDSFLSLSGGGNSGGNGILGSIGSALGLFANGGAFTGQGVQAFADGGAFHNSVLTRPTQFFANGGLAVAGEAGDEAVMPLTRINGQLGVMAQVQGGSQPAPVVVQPQIHLHVDNRSSNATVSATEERGSDGNISFRLVVDQVESSIADRARRGQGLANIFRTR</sequence>
<dbReference type="EMBL" id="JH651384">
    <property type="protein sequence ID" value="EIJ33316.1"/>
    <property type="molecule type" value="Genomic_DNA"/>
</dbReference>
<organism evidence="5 6">
    <name type="scientific">Thiothrix nivea (strain ATCC 35100 / DSM 5205 / JP2)</name>
    <dbReference type="NCBI Taxonomy" id="870187"/>
    <lineage>
        <taxon>Bacteria</taxon>
        <taxon>Pseudomonadati</taxon>
        <taxon>Pseudomonadota</taxon>
        <taxon>Gammaproteobacteria</taxon>
        <taxon>Thiotrichales</taxon>
        <taxon>Thiotrichaceae</taxon>
        <taxon>Thiothrix</taxon>
    </lineage>
</organism>
<dbReference type="InterPro" id="IPR023346">
    <property type="entry name" value="Lysozyme-like_dom_sf"/>
</dbReference>
<feature type="coiled-coil region" evidence="2">
    <location>
        <begin position="721"/>
        <end position="749"/>
    </location>
</feature>
<evidence type="ECO:0000313" key="6">
    <source>
        <dbReference type="Proteomes" id="UP000005317"/>
    </source>
</evidence>
<dbReference type="PANTHER" id="PTHR37423">
    <property type="entry name" value="SOLUBLE LYTIC MUREIN TRANSGLYCOSYLASE-RELATED"/>
    <property type="match status" value="1"/>
</dbReference>
<proteinExistence type="inferred from homology"/>
<dbReference type="AlphaFoldDB" id="A0A656HCY8"/>
<dbReference type="RefSeq" id="WP_002707270.1">
    <property type="nucleotide sequence ID" value="NZ_JH651384.1"/>
</dbReference>
<evidence type="ECO:0000256" key="2">
    <source>
        <dbReference type="SAM" id="Coils"/>
    </source>
</evidence>
<dbReference type="InterPro" id="IPR006431">
    <property type="entry name" value="Phage_tape_meas_C"/>
</dbReference>
<feature type="domain" description="Bacteriophage tail tape measure C-terminal" evidence="4">
    <location>
        <begin position="840"/>
        <end position="883"/>
    </location>
</feature>
<accession>A0A656HCY8</accession>
<dbReference type="Pfam" id="PF09718">
    <property type="entry name" value="Tape_meas_lam_C"/>
    <property type="match status" value="1"/>
</dbReference>
<evidence type="ECO:0000259" key="3">
    <source>
        <dbReference type="Pfam" id="PF01464"/>
    </source>
</evidence>
<evidence type="ECO:0000259" key="4">
    <source>
        <dbReference type="Pfam" id="PF09718"/>
    </source>
</evidence>
<dbReference type="InterPro" id="IPR008258">
    <property type="entry name" value="Transglycosylase_SLT_dom_1"/>
</dbReference>